<reference evidence="1" key="1">
    <citation type="journal article" date="2021" name="New Phytol.">
        <title>Evolutionary innovations through gain and loss of genes in the ectomycorrhizal Boletales.</title>
        <authorList>
            <person name="Wu G."/>
            <person name="Miyauchi S."/>
            <person name="Morin E."/>
            <person name="Kuo A."/>
            <person name="Drula E."/>
            <person name="Varga T."/>
            <person name="Kohler A."/>
            <person name="Feng B."/>
            <person name="Cao Y."/>
            <person name="Lipzen A."/>
            <person name="Daum C."/>
            <person name="Hundley H."/>
            <person name="Pangilinan J."/>
            <person name="Johnson J."/>
            <person name="Barry K."/>
            <person name="LaButti K."/>
            <person name="Ng V."/>
            <person name="Ahrendt S."/>
            <person name="Min B."/>
            <person name="Choi I.G."/>
            <person name="Park H."/>
            <person name="Plett J.M."/>
            <person name="Magnuson J."/>
            <person name="Spatafora J.W."/>
            <person name="Nagy L.G."/>
            <person name="Henrissat B."/>
            <person name="Grigoriev I.V."/>
            <person name="Yang Z.L."/>
            <person name="Xu J."/>
            <person name="Martin F.M."/>
        </authorList>
    </citation>
    <scope>NUCLEOTIDE SEQUENCE</scope>
    <source>
        <strain evidence="1">KUC20120723A-06</strain>
    </source>
</reference>
<dbReference type="Proteomes" id="UP000790709">
    <property type="component" value="Unassembled WGS sequence"/>
</dbReference>
<accession>A0ACB8AYI2</accession>
<sequence length="207" mass="23358">MDAPPNDPREVIGFVPKRILKKLVIIGDGGCGKTCMLFAYALGRFPERDSEVPKVFDYFSTRMEFEGQPVDLFLCEVPTGEESYPRLRHLSYPGTDVALIVFSVNNYTSLENARDIWYPEVSHFCGDIPVVLVGNKTDLRSDTKRSSKLYREVTPKQGSDVAEKIGAAYVECSAKTSKGLPEVFQLVLQECIQKRDKKVRKRRCVVV</sequence>
<evidence type="ECO:0000313" key="1">
    <source>
        <dbReference type="EMBL" id="KAH7918606.1"/>
    </source>
</evidence>
<proteinExistence type="predicted"/>
<comment type="caution">
    <text evidence="1">The sequence shown here is derived from an EMBL/GenBank/DDBJ whole genome shotgun (WGS) entry which is preliminary data.</text>
</comment>
<keyword evidence="2" id="KW-1185">Reference proteome</keyword>
<evidence type="ECO:0000313" key="2">
    <source>
        <dbReference type="Proteomes" id="UP000790709"/>
    </source>
</evidence>
<organism evidence="1 2">
    <name type="scientific">Leucogyrophana mollusca</name>
    <dbReference type="NCBI Taxonomy" id="85980"/>
    <lineage>
        <taxon>Eukaryota</taxon>
        <taxon>Fungi</taxon>
        <taxon>Dikarya</taxon>
        <taxon>Basidiomycota</taxon>
        <taxon>Agaricomycotina</taxon>
        <taxon>Agaricomycetes</taxon>
        <taxon>Agaricomycetidae</taxon>
        <taxon>Boletales</taxon>
        <taxon>Boletales incertae sedis</taxon>
        <taxon>Leucogyrophana</taxon>
    </lineage>
</organism>
<protein>
    <submittedName>
        <fullName evidence="1">Uncharacterized protein</fullName>
    </submittedName>
</protein>
<dbReference type="EMBL" id="MU266760">
    <property type="protein sequence ID" value="KAH7918606.1"/>
    <property type="molecule type" value="Genomic_DNA"/>
</dbReference>
<name>A0ACB8AYI2_9AGAM</name>
<gene>
    <name evidence="1" type="ORF">BV22DRAFT_1108318</name>
</gene>